<evidence type="ECO:0000313" key="2">
    <source>
        <dbReference type="EMBL" id="GGW44986.1"/>
    </source>
</evidence>
<dbReference type="InterPro" id="IPR020000">
    <property type="entry name" value="Phage_P2_LysB"/>
</dbReference>
<sequence>MTRLLAALAILVLVLLVTWALWQRTHAAEARAELAEQQLAQSQQREAESKVVIDALWENAMRLESQRRALAQQQATLTRTAANRLATIEELHRENAELRAWANARLPDAVIRMRRRPAVTGADAYHQSVRDPQPLHAPRE</sequence>
<evidence type="ECO:0000256" key="1">
    <source>
        <dbReference type="SAM" id="MobiDB-lite"/>
    </source>
</evidence>
<gene>
    <name evidence="2" type="ORF">GCM10007158_01980</name>
</gene>
<evidence type="ECO:0000313" key="3">
    <source>
        <dbReference type="Proteomes" id="UP000647585"/>
    </source>
</evidence>
<evidence type="ECO:0008006" key="4">
    <source>
        <dbReference type="Google" id="ProtNLM"/>
    </source>
</evidence>
<protein>
    <recommendedName>
        <fullName evidence="4">LysB family phage lysis regulatory protein</fullName>
    </recommendedName>
</protein>
<feature type="region of interest" description="Disordered" evidence="1">
    <location>
        <begin position="121"/>
        <end position="140"/>
    </location>
</feature>
<dbReference type="EMBL" id="BMXO01000001">
    <property type="protein sequence ID" value="GGW44986.1"/>
    <property type="molecule type" value="Genomic_DNA"/>
</dbReference>
<dbReference type="RefSeq" id="WP_193460726.1">
    <property type="nucleotide sequence ID" value="NZ_BMXO01000001.1"/>
</dbReference>
<dbReference type="NCBIfam" id="TIGR03495">
    <property type="entry name" value="phage_LysB"/>
    <property type="match status" value="1"/>
</dbReference>
<proteinExistence type="predicted"/>
<name>A0ABQ2WD21_9GAMM</name>
<accession>A0ABQ2WD21</accession>
<keyword evidence="3" id="KW-1185">Reference proteome</keyword>
<organism evidence="2 3">
    <name type="scientific">Halomonas johnsoniae</name>
    <dbReference type="NCBI Taxonomy" id="502832"/>
    <lineage>
        <taxon>Bacteria</taxon>
        <taxon>Pseudomonadati</taxon>
        <taxon>Pseudomonadota</taxon>
        <taxon>Gammaproteobacteria</taxon>
        <taxon>Oceanospirillales</taxon>
        <taxon>Halomonadaceae</taxon>
        <taxon>Halomonas</taxon>
    </lineage>
</organism>
<reference evidence="3" key="1">
    <citation type="journal article" date="2019" name="Int. J. Syst. Evol. Microbiol.">
        <title>The Global Catalogue of Microorganisms (GCM) 10K type strain sequencing project: providing services to taxonomists for standard genome sequencing and annotation.</title>
        <authorList>
            <consortium name="The Broad Institute Genomics Platform"/>
            <consortium name="The Broad Institute Genome Sequencing Center for Infectious Disease"/>
            <person name="Wu L."/>
            <person name="Ma J."/>
        </authorList>
    </citation>
    <scope>NUCLEOTIDE SEQUENCE [LARGE SCALE GENOMIC DNA]</scope>
    <source>
        <strain evidence="3">KCTC 22157</strain>
    </source>
</reference>
<comment type="caution">
    <text evidence="2">The sequence shown here is derived from an EMBL/GenBank/DDBJ whole genome shotgun (WGS) entry which is preliminary data.</text>
</comment>
<dbReference type="Proteomes" id="UP000647585">
    <property type="component" value="Unassembled WGS sequence"/>
</dbReference>